<evidence type="ECO:0000313" key="2">
    <source>
        <dbReference type="EMBL" id="SDR71266.1"/>
    </source>
</evidence>
<accession>A0A1H1L9T0</accession>
<dbReference type="STRING" id="117157.SAMN04489717_0209"/>
<dbReference type="AlphaFoldDB" id="A0A1H1L9T0"/>
<reference evidence="2 3" key="1">
    <citation type="submission" date="2016-10" db="EMBL/GenBank/DDBJ databases">
        <authorList>
            <person name="de Groot N.N."/>
        </authorList>
    </citation>
    <scope>NUCLEOTIDE SEQUENCE [LARGE SCALE GENOMIC DNA]</scope>
    <source>
        <strain evidence="2 3">DSM 22024</strain>
    </source>
</reference>
<proteinExistence type="predicted"/>
<dbReference type="RefSeq" id="WP_092649700.1">
    <property type="nucleotide sequence ID" value="NZ_LT629732.1"/>
</dbReference>
<evidence type="ECO:0000256" key="1">
    <source>
        <dbReference type="SAM" id="MobiDB-lite"/>
    </source>
</evidence>
<feature type="region of interest" description="Disordered" evidence="1">
    <location>
        <begin position="1"/>
        <end position="21"/>
    </location>
</feature>
<keyword evidence="3" id="KW-1185">Reference proteome</keyword>
<dbReference type="Proteomes" id="UP000198983">
    <property type="component" value="Chromosome I"/>
</dbReference>
<dbReference type="OrthoDB" id="9822987at2"/>
<sequence length="189" mass="21488">MTADIPTIPSASTPPANATPSAVRKLIERDHINRRSLLKGVLTTGMVLGLSALDLLPGRSEAQASRHGGDPWEYWSNCRDYSSGSQRTDWRWCNPDAARVSRRYCKPDIRRHRTAVDGTWRDECEYEDYRIDFRCWNLAGTEVVNAWVWRRGQSGGNLPSVICSDGKTYVLNDCGPDYHYKSACREYLE</sequence>
<evidence type="ECO:0000313" key="3">
    <source>
        <dbReference type="Proteomes" id="UP000198983"/>
    </source>
</evidence>
<protein>
    <submittedName>
        <fullName evidence="2">Tat (Twin-arginine translocation) pathway signal sequence</fullName>
    </submittedName>
</protein>
<organism evidence="2 3">
    <name type="scientific">Actinopolymorpha singaporensis</name>
    <dbReference type="NCBI Taxonomy" id="117157"/>
    <lineage>
        <taxon>Bacteria</taxon>
        <taxon>Bacillati</taxon>
        <taxon>Actinomycetota</taxon>
        <taxon>Actinomycetes</taxon>
        <taxon>Propionibacteriales</taxon>
        <taxon>Actinopolymorphaceae</taxon>
        <taxon>Actinopolymorpha</taxon>
    </lineage>
</organism>
<dbReference type="InterPro" id="IPR019546">
    <property type="entry name" value="TAT_signal_bac_arc"/>
</dbReference>
<dbReference type="PROSITE" id="PS51318">
    <property type="entry name" value="TAT"/>
    <property type="match status" value="1"/>
</dbReference>
<name>A0A1H1L9T0_9ACTN</name>
<gene>
    <name evidence="2" type="ORF">SAMN04489717_0209</name>
</gene>
<dbReference type="EMBL" id="LT629732">
    <property type="protein sequence ID" value="SDR71266.1"/>
    <property type="molecule type" value="Genomic_DNA"/>
</dbReference>
<dbReference type="InterPro" id="IPR006311">
    <property type="entry name" value="TAT_signal"/>
</dbReference>
<dbReference type="NCBIfam" id="TIGR01409">
    <property type="entry name" value="TAT_signal_seq"/>
    <property type="match status" value="1"/>
</dbReference>